<protein>
    <submittedName>
        <fullName evidence="4">Class E sortase</fullName>
    </submittedName>
</protein>
<dbReference type="InterPro" id="IPR005754">
    <property type="entry name" value="Sortase"/>
</dbReference>
<dbReference type="InterPro" id="IPR042003">
    <property type="entry name" value="Sortase_E"/>
</dbReference>
<dbReference type="Gene3D" id="2.40.260.10">
    <property type="entry name" value="Sortase"/>
    <property type="match status" value="1"/>
</dbReference>
<dbReference type="InterPro" id="IPR023365">
    <property type="entry name" value="Sortase_dom-sf"/>
</dbReference>
<keyword evidence="1" id="KW-0378">Hydrolase</keyword>
<evidence type="ECO:0000256" key="3">
    <source>
        <dbReference type="SAM" id="Phobius"/>
    </source>
</evidence>
<proteinExistence type="predicted"/>
<evidence type="ECO:0000313" key="4">
    <source>
        <dbReference type="EMBL" id="MFC5890154.1"/>
    </source>
</evidence>
<dbReference type="Pfam" id="PF04203">
    <property type="entry name" value="Sortase"/>
    <property type="match status" value="1"/>
</dbReference>
<keyword evidence="3" id="KW-0472">Membrane</keyword>
<dbReference type="RefSeq" id="WP_380237411.1">
    <property type="nucleotide sequence ID" value="NZ_JBHSOD010000074.1"/>
</dbReference>
<evidence type="ECO:0000256" key="2">
    <source>
        <dbReference type="SAM" id="MobiDB-lite"/>
    </source>
</evidence>
<gene>
    <name evidence="4" type="ORF">ACFP0N_34885</name>
</gene>
<feature type="region of interest" description="Disordered" evidence="2">
    <location>
        <begin position="1"/>
        <end position="46"/>
    </location>
</feature>
<feature type="transmembrane region" description="Helical" evidence="3">
    <location>
        <begin position="288"/>
        <end position="305"/>
    </location>
</feature>
<evidence type="ECO:0000256" key="1">
    <source>
        <dbReference type="ARBA" id="ARBA00022801"/>
    </source>
</evidence>
<feature type="non-terminal residue" evidence="4">
    <location>
        <position position="1"/>
    </location>
</feature>
<feature type="transmembrane region" description="Helical" evidence="3">
    <location>
        <begin position="52"/>
        <end position="74"/>
    </location>
</feature>
<accession>A0ABW1FB73</accession>
<keyword evidence="3" id="KW-1133">Transmembrane helix</keyword>
<comment type="caution">
    <text evidence="4">The sequence shown here is derived from an EMBL/GenBank/DDBJ whole genome shotgun (WGS) entry which is preliminary data.</text>
</comment>
<reference evidence="5" key="1">
    <citation type="journal article" date="2019" name="Int. J. Syst. Evol. Microbiol.">
        <title>The Global Catalogue of Microorganisms (GCM) 10K type strain sequencing project: providing services to taxonomists for standard genome sequencing and annotation.</title>
        <authorList>
            <consortium name="The Broad Institute Genomics Platform"/>
            <consortium name="The Broad Institute Genome Sequencing Center for Infectious Disease"/>
            <person name="Wu L."/>
            <person name="Ma J."/>
        </authorList>
    </citation>
    <scope>NUCLEOTIDE SEQUENCE [LARGE SCALE GENOMIC DNA]</scope>
    <source>
        <strain evidence="5">CGMCC 4.1469</strain>
    </source>
</reference>
<dbReference type="SUPFAM" id="SSF63817">
    <property type="entry name" value="Sortase"/>
    <property type="match status" value="1"/>
</dbReference>
<keyword evidence="5" id="KW-1185">Reference proteome</keyword>
<dbReference type="CDD" id="cd05830">
    <property type="entry name" value="Sortase_E"/>
    <property type="match status" value="1"/>
</dbReference>
<organism evidence="4 5">
    <name type="scientific">Kitasatospora aburaviensis</name>
    <dbReference type="NCBI Taxonomy" id="67265"/>
    <lineage>
        <taxon>Bacteria</taxon>
        <taxon>Bacillati</taxon>
        <taxon>Actinomycetota</taxon>
        <taxon>Actinomycetes</taxon>
        <taxon>Kitasatosporales</taxon>
        <taxon>Streptomycetaceae</taxon>
        <taxon>Kitasatospora</taxon>
    </lineage>
</organism>
<dbReference type="EMBL" id="JBHSOD010000074">
    <property type="protein sequence ID" value="MFC5890154.1"/>
    <property type="molecule type" value="Genomic_DNA"/>
</dbReference>
<dbReference type="Proteomes" id="UP001596067">
    <property type="component" value="Unassembled WGS sequence"/>
</dbReference>
<name>A0ABW1FB73_9ACTN</name>
<feature type="compositionally biased region" description="Low complexity" evidence="2">
    <location>
        <begin position="7"/>
        <end position="31"/>
    </location>
</feature>
<keyword evidence="3" id="KW-0812">Transmembrane</keyword>
<feature type="transmembrane region" description="Helical" evidence="3">
    <location>
        <begin position="263"/>
        <end position="281"/>
    </location>
</feature>
<sequence>RRRPVVTAPALQKPTATAQPAAPAGPGAQRAPARERGAAGRRPAAAPGRRRFLQAAWAVSLLAALITGFVGYLFTLSHLQERHFQSTAHKTFRDQLARAVAPTGAAGDGEPVALLDIPAIGLHQAVVVEGTTGRDLMRGPGHRRDTALPGQSGVAVVFGRGATFGAPFAELSRLRVGDRIEATTGQGRFTYTVNVYGDADHPISDPARNRLVLVTGDSDWIPGSTVMVGARLEGEPEVNPGGRPATVPYDKALAADKGALATLQLWTLGLLGAVVAVTVLARIWHRSAAYLSLAPVVGALLWAVYENAAALLPNLY</sequence>
<evidence type="ECO:0000313" key="5">
    <source>
        <dbReference type="Proteomes" id="UP001596067"/>
    </source>
</evidence>